<dbReference type="AlphaFoldDB" id="A0A2M8PBB0"/>
<keyword evidence="1" id="KW-1133">Transmembrane helix</keyword>
<proteinExistence type="predicted"/>
<dbReference type="Proteomes" id="UP000229681">
    <property type="component" value="Unassembled WGS sequence"/>
</dbReference>
<dbReference type="EMBL" id="PGTM01000262">
    <property type="protein sequence ID" value="PJF34827.1"/>
    <property type="molecule type" value="Genomic_DNA"/>
</dbReference>
<keyword evidence="1" id="KW-0472">Membrane</keyword>
<reference evidence="3 4" key="1">
    <citation type="submission" date="2017-11" db="EMBL/GenBank/DDBJ databases">
        <title>Evolution of Phototrophy in the Chloroflexi Phylum Driven by Horizontal Gene Transfer.</title>
        <authorList>
            <person name="Ward L.M."/>
            <person name="Hemp J."/>
            <person name="Shih P.M."/>
            <person name="Mcglynn S.E."/>
            <person name="Fischer W."/>
        </authorList>
    </citation>
    <scope>NUCLEOTIDE SEQUENCE [LARGE SCALE GENOMIC DNA]</scope>
    <source>
        <strain evidence="3">JP3_13</strain>
    </source>
</reference>
<feature type="domain" description="Peptidase C39-like" evidence="2">
    <location>
        <begin position="191"/>
        <end position="301"/>
    </location>
</feature>
<dbReference type="InterPro" id="IPR011990">
    <property type="entry name" value="TPR-like_helical_dom_sf"/>
</dbReference>
<sequence>MARARRPNSAYKRPIPQAGVYGTSTQFSGAPLRPRRQVSAVWMWGCGFLSSLICLGGCLLSLVVGMIAFSALPEDLQAAAARRVPILAALMAPTATPDPRLETVPTIDPTRAAEAARAFGLEPGAETAEPTWPFATRQSGWPTFTPGGSAPLLPITPTPLMGNPVPPTATNTPRPTATNEPLPIRYYLPNPVPREAQGWNNCGPANLVQGLRVLGYETKQREVAAWLKPNSNDANVSPWQMAAYTNQFTPLRALVRVNGTLDLMKRLIYNGFGVIIETGLYDERNQWLGHYVTLVGWDDVGDPNRGGFLYGLDTLENNGADGKGVREYYGSLDARWKHFNRVYLVIYRAEEEGRLRALLGEAFDERTNAEQALVRALQETKLNPNDQFAWFNVGSNYVLLGAYKEAALAYDLARARGGGWPWRMLWYQFGPFKAYYMIGDYQTVIDLANSVIQRMQHVEEAFYYRSLAYAALGKMNLAIVDMQRAVRDNGNLQAAVEALTR</sequence>
<keyword evidence="1" id="KW-0812">Transmembrane</keyword>
<organism evidence="3 4">
    <name type="scientific">Candidatus Thermofonsia Clade 1 bacterium</name>
    <dbReference type="NCBI Taxonomy" id="2364210"/>
    <lineage>
        <taxon>Bacteria</taxon>
        <taxon>Bacillati</taxon>
        <taxon>Chloroflexota</taxon>
        <taxon>Candidatus Thermofontia</taxon>
        <taxon>Candidatus Thermofonsia Clade 1</taxon>
    </lineage>
</organism>
<evidence type="ECO:0000313" key="3">
    <source>
        <dbReference type="EMBL" id="PJF34827.1"/>
    </source>
</evidence>
<evidence type="ECO:0000259" key="2">
    <source>
        <dbReference type="Pfam" id="PF13529"/>
    </source>
</evidence>
<dbReference type="SUPFAM" id="SSF48452">
    <property type="entry name" value="TPR-like"/>
    <property type="match status" value="1"/>
</dbReference>
<dbReference type="Pfam" id="PF13529">
    <property type="entry name" value="Peptidase_C39_2"/>
    <property type="match status" value="1"/>
</dbReference>
<gene>
    <name evidence="3" type="ORF">CUN49_13650</name>
</gene>
<evidence type="ECO:0000256" key="1">
    <source>
        <dbReference type="SAM" id="Phobius"/>
    </source>
</evidence>
<feature type="transmembrane region" description="Helical" evidence="1">
    <location>
        <begin position="41"/>
        <end position="69"/>
    </location>
</feature>
<protein>
    <recommendedName>
        <fullName evidence="2">Peptidase C39-like domain-containing protein</fullName>
    </recommendedName>
</protein>
<comment type="caution">
    <text evidence="3">The sequence shown here is derived from an EMBL/GenBank/DDBJ whole genome shotgun (WGS) entry which is preliminary data.</text>
</comment>
<name>A0A2M8PBB0_9CHLR</name>
<accession>A0A2M8PBB0</accession>
<dbReference type="Gene3D" id="1.25.40.10">
    <property type="entry name" value="Tetratricopeptide repeat domain"/>
    <property type="match status" value="2"/>
</dbReference>
<dbReference type="InterPro" id="IPR039564">
    <property type="entry name" value="Peptidase_C39-like"/>
</dbReference>
<evidence type="ECO:0000313" key="4">
    <source>
        <dbReference type="Proteomes" id="UP000229681"/>
    </source>
</evidence>
<feature type="non-terminal residue" evidence="3">
    <location>
        <position position="501"/>
    </location>
</feature>